<dbReference type="AlphaFoldDB" id="A0A0S7BZA7"/>
<dbReference type="GO" id="GO:0016020">
    <property type="term" value="C:membrane"/>
    <property type="evidence" value="ECO:0007669"/>
    <property type="project" value="InterPro"/>
</dbReference>
<sequence length="562" mass="64995">MKSIANLLLTAITASLILAGCSNKTEKMEQELKAFITTWEQQVEPLQKEAYTAYWNASLSGRDEDYARSEQLQLQLSSIYTSKDDFALLKKIKESGAVQDTLLKRQLEVLYTAYLSNQIDTALLAKRIKMEVEIEKKYSNFRAEVNGRQLSDNDVEDILKTSLNSDELKAAWEGHKKIGNVVAADVIELVKLRNEIAQSLGFKNYHAMSLELGEQDPEEISKLFDELDELTRDAFAGLKDEIDTFLAARLKITKEELMPWHYQNRFFQEAPAIYSVDMDKYYKDQNIEALTAGYYESIGLDISDILNNSDLYEKPGKNQHAYCIDIDNAGDVRVLCNIKPNYSWMNTMLHEFGHGVYDKYIDRDLPFSLRNPAHTFTTEAIAMIFGRMAANPAWMQDMGLIDSTERATIAEDTYRVLRLEQLTFSRWAQVMYRFEKAMYENPDQDLNALWWNLAEKYQMIRKPEGRNEPDWASKIHIATVPCYYHNYLLGELLASQLNHYITANIIGSDDFRYQSFYGSKETGQYLTDKVFRPGAQWYWNDMIEKATGEKLTARYYAEQFVN</sequence>
<keyword evidence="5" id="KW-0862">Zinc</keyword>
<dbReference type="GO" id="GO:0006508">
    <property type="term" value="P:proteolysis"/>
    <property type="evidence" value="ECO:0007669"/>
    <property type="project" value="InterPro"/>
</dbReference>
<evidence type="ECO:0000256" key="4">
    <source>
        <dbReference type="PIRSR" id="PIRSR601548-1"/>
    </source>
</evidence>
<organism evidence="7">
    <name type="scientific">Lentimicrobium saccharophilum</name>
    <dbReference type="NCBI Taxonomy" id="1678841"/>
    <lineage>
        <taxon>Bacteria</taxon>
        <taxon>Pseudomonadati</taxon>
        <taxon>Bacteroidota</taxon>
        <taxon>Bacteroidia</taxon>
        <taxon>Bacteroidales</taxon>
        <taxon>Lentimicrobiaceae</taxon>
        <taxon>Lentimicrobium</taxon>
    </lineage>
</organism>
<dbReference type="Proteomes" id="UP000053091">
    <property type="component" value="Unassembled WGS sequence"/>
</dbReference>
<feature type="chain" id="PRO_5006633340" evidence="6">
    <location>
        <begin position="20"/>
        <end position="562"/>
    </location>
</feature>
<dbReference type="InterPro" id="IPR001548">
    <property type="entry name" value="Peptidase_M2"/>
</dbReference>
<feature type="active site" description="Proton donor 1" evidence="4">
    <location>
        <position position="476"/>
    </location>
</feature>
<keyword evidence="1 6" id="KW-0732">Signal</keyword>
<dbReference type="GO" id="GO:0008237">
    <property type="term" value="F:metallopeptidase activity"/>
    <property type="evidence" value="ECO:0007669"/>
    <property type="project" value="InterPro"/>
</dbReference>
<dbReference type="EMBL" id="DF968182">
    <property type="protein sequence ID" value="GAP41960.1"/>
    <property type="molecule type" value="Genomic_DNA"/>
</dbReference>
<evidence type="ECO:0000313" key="8">
    <source>
        <dbReference type="Proteomes" id="UP000053091"/>
    </source>
</evidence>
<dbReference type="Pfam" id="PF01401">
    <property type="entry name" value="Peptidase_M2"/>
    <property type="match status" value="1"/>
</dbReference>
<evidence type="ECO:0000256" key="1">
    <source>
        <dbReference type="ARBA" id="ARBA00022729"/>
    </source>
</evidence>
<evidence type="ECO:0000313" key="7">
    <source>
        <dbReference type="EMBL" id="GAP41960.1"/>
    </source>
</evidence>
<feature type="signal peptide" evidence="6">
    <location>
        <begin position="1"/>
        <end position="19"/>
    </location>
</feature>
<dbReference type="OrthoDB" id="9762795at2"/>
<dbReference type="STRING" id="1678841.TBC1_1188"/>
<dbReference type="PROSITE" id="PS51257">
    <property type="entry name" value="PROKAR_LIPOPROTEIN"/>
    <property type="match status" value="1"/>
</dbReference>
<evidence type="ECO:0000256" key="3">
    <source>
        <dbReference type="ARBA" id="ARBA00023180"/>
    </source>
</evidence>
<dbReference type="SUPFAM" id="SSF55486">
    <property type="entry name" value="Metalloproteases ('zincins'), catalytic domain"/>
    <property type="match status" value="1"/>
</dbReference>
<keyword evidence="3" id="KW-0325">Glycoprotein</keyword>
<keyword evidence="2" id="KW-1015">Disulfide bond</keyword>
<evidence type="ECO:0000256" key="6">
    <source>
        <dbReference type="SAM" id="SignalP"/>
    </source>
</evidence>
<feature type="binding site" evidence="5">
    <location>
        <position position="354"/>
    </location>
    <ligand>
        <name>Zn(2+)</name>
        <dbReference type="ChEBI" id="CHEBI:29105"/>
        <label>1</label>
        <note>catalytic</note>
    </ligand>
</feature>
<accession>A0A0S7BZA7</accession>
<dbReference type="PANTHER" id="PTHR10514">
    <property type="entry name" value="ANGIOTENSIN-CONVERTING ENZYME"/>
    <property type="match status" value="1"/>
</dbReference>
<evidence type="ECO:0000256" key="2">
    <source>
        <dbReference type="ARBA" id="ARBA00023157"/>
    </source>
</evidence>
<keyword evidence="5" id="KW-0479">Metal-binding</keyword>
<feature type="binding site" evidence="5">
    <location>
        <position position="350"/>
    </location>
    <ligand>
        <name>Zn(2+)</name>
        <dbReference type="ChEBI" id="CHEBI:29105"/>
        <label>1</label>
        <note>catalytic</note>
    </ligand>
</feature>
<gene>
    <name evidence="7" type="ORF">TBC1_1188</name>
</gene>
<proteinExistence type="predicted"/>
<dbReference type="PANTHER" id="PTHR10514:SF27">
    <property type="entry name" value="ANGIOTENSIN-CONVERTING ENZYME"/>
    <property type="match status" value="1"/>
</dbReference>
<name>A0A0S7BZA7_9BACT</name>
<dbReference type="Gene3D" id="1.10.1370.30">
    <property type="match status" value="1"/>
</dbReference>
<evidence type="ECO:0000256" key="5">
    <source>
        <dbReference type="PIRSR" id="PIRSR601548-3"/>
    </source>
</evidence>
<dbReference type="GO" id="GO:0008241">
    <property type="term" value="F:peptidyl-dipeptidase activity"/>
    <property type="evidence" value="ECO:0007669"/>
    <property type="project" value="InterPro"/>
</dbReference>
<keyword evidence="8" id="KW-1185">Reference proteome</keyword>
<dbReference type="RefSeq" id="WP_062036907.1">
    <property type="nucleotide sequence ID" value="NZ_DF968182.1"/>
</dbReference>
<feature type="active site" description="Proton acceptor 1" evidence="4">
    <location>
        <position position="351"/>
    </location>
</feature>
<reference evidence="7" key="1">
    <citation type="journal article" date="2015" name="Genome Announc.">
        <title>Draft Genome Sequence of Bacteroidales Strain TBC1, a Novel Isolate from a Methanogenic Wastewater Treatment System.</title>
        <authorList>
            <person name="Tourlousse D.M."/>
            <person name="Matsuura N."/>
            <person name="Sun L."/>
            <person name="Toyonaga M."/>
            <person name="Kuroda K."/>
            <person name="Ohashi A."/>
            <person name="Cruz R."/>
            <person name="Yamaguchi T."/>
            <person name="Sekiguchi Y."/>
        </authorList>
    </citation>
    <scope>NUCLEOTIDE SEQUENCE [LARGE SCALE GENOMIC DNA]</scope>
    <source>
        <strain evidence="7">TBC1</strain>
    </source>
</reference>
<feature type="binding site" evidence="5">
    <location>
        <position position="379"/>
    </location>
    <ligand>
        <name>Zn(2+)</name>
        <dbReference type="ChEBI" id="CHEBI:29105"/>
        <label>1</label>
        <note>catalytic</note>
    </ligand>
</feature>
<protein>
    <submittedName>
        <fullName evidence="7">Oligoendopeptidase F</fullName>
    </submittedName>
</protein>